<protein>
    <submittedName>
        <fullName evidence="3">Dehydrogenase</fullName>
        <ecNumber evidence="3">1.1.1.100</ecNumber>
    </submittedName>
</protein>
<name>Q13HA2_PARXL</name>
<dbReference type="AlphaFoldDB" id="Q13HA2"/>
<dbReference type="Proteomes" id="UP000001817">
    <property type="component" value="Chromosome 3"/>
</dbReference>
<dbReference type="FunFam" id="3.40.50.720:FF:000084">
    <property type="entry name" value="Short-chain dehydrogenase reductase"/>
    <property type="match status" value="1"/>
</dbReference>
<reference evidence="3 4" key="1">
    <citation type="journal article" date="2006" name="Proc. Natl. Acad. Sci. U.S.A.">
        <title>Burkholderia xenovorans LB400 harbors a multi-replicon, 9.73-Mbp genome shaped for versatility.</title>
        <authorList>
            <person name="Chain P.S."/>
            <person name="Denef V.J."/>
            <person name="Konstantinidis K.T."/>
            <person name="Vergez L.M."/>
            <person name="Agullo L."/>
            <person name="Reyes V.L."/>
            <person name="Hauser L."/>
            <person name="Cordova M."/>
            <person name="Gomez L."/>
            <person name="Gonzalez M."/>
            <person name="Land M."/>
            <person name="Lao V."/>
            <person name="Larimer F."/>
            <person name="LiPuma J.J."/>
            <person name="Mahenthiralingam E."/>
            <person name="Malfatti S.A."/>
            <person name="Marx C.J."/>
            <person name="Parnell J.J."/>
            <person name="Ramette A."/>
            <person name="Richardson P."/>
            <person name="Seeger M."/>
            <person name="Smith D."/>
            <person name="Spilker T."/>
            <person name="Sul W.J."/>
            <person name="Tsoi T.V."/>
            <person name="Ulrich L.E."/>
            <person name="Zhulin I.B."/>
            <person name="Tiedje J.M."/>
        </authorList>
    </citation>
    <scope>NUCLEOTIDE SEQUENCE [LARGE SCALE GENOMIC DNA]</scope>
    <source>
        <strain evidence="3 4">LB400</strain>
    </source>
</reference>
<dbReference type="PANTHER" id="PTHR24321:SF15">
    <property type="entry name" value="OXIDOREDUCTASE UCPA"/>
    <property type="match status" value="1"/>
</dbReference>
<keyword evidence="4" id="KW-1185">Reference proteome</keyword>
<dbReference type="InterPro" id="IPR036291">
    <property type="entry name" value="NAD(P)-bd_dom_sf"/>
</dbReference>
<dbReference type="EMBL" id="CP000272">
    <property type="protein sequence ID" value="ABE36537.1"/>
    <property type="molecule type" value="Genomic_DNA"/>
</dbReference>
<comment type="similarity">
    <text evidence="1">Belongs to the short-chain dehydrogenases/reductases (SDR) family.</text>
</comment>
<sequence length="258" mass="26713">MTRRWRMGRLEGKVALISGTGGGQGRAAALRFAREGAKVFGCDVDAAAQQETVALARAGGLEVAGGGSVDLGDAQAARAWVEEAVAAYGRIDILYNNASAARFGAVGDMSVDDWRWTIRNELDLVFYSTHYAWRHLAERGGVIVNISSVAAWGASGTTGIGAHSAAKAGVVALTRQLAVEGARHRIRAVSISPGVVATPGTRPFLDNPATRAALLAGVPVERAAEPEEIVAVALFAASDEASYLTGADIVVDGGMLSL</sequence>
<dbReference type="Gene3D" id="3.40.50.720">
    <property type="entry name" value="NAD(P)-binding Rossmann-like Domain"/>
    <property type="match status" value="1"/>
</dbReference>
<dbReference type="STRING" id="266265.Bxe_C0639"/>
<dbReference type="SUPFAM" id="SSF51735">
    <property type="entry name" value="NAD(P)-binding Rossmann-fold domains"/>
    <property type="match status" value="1"/>
</dbReference>
<evidence type="ECO:0000256" key="2">
    <source>
        <dbReference type="ARBA" id="ARBA00023002"/>
    </source>
</evidence>
<gene>
    <name evidence="3" type="ORF">Bxe_C0639</name>
</gene>
<dbReference type="eggNOG" id="COG1028">
    <property type="taxonomic scope" value="Bacteria"/>
</dbReference>
<organism evidence="3 4">
    <name type="scientific">Paraburkholderia xenovorans (strain LB400)</name>
    <dbReference type="NCBI Taxonomy" id="266265"/>
    <lineage>
        <taxon>Bacteria</taxon>
        <taxon>Pseudomonadati</taxon>
        <taxon>Pseudomonadota</taxon>
        <taxon>Betaproteobacteria</taxon>
        <taxon>Burkholderiales</taxon>
        <taxon>Burkholderiaceae</taxon>
        <taxon>Paraburkholderia</taxon>
    </lineage>
</organism>
<evidence type="ECO:0000313" key="4">
    <source>
        <dbReference type="Proteomes" id="UP000001817"/>
    </source>
</evidence>
<evidence type="ECO:0000313" key="3">
    <source>
        <dbReference type="EMBL" id="ABE36537.1"/>
    </source>
</evidence>
<dbReference type="Pfam" id="PF13561">
    <property type="entry name" value="adh_short_C2"/>
    <property type="match status" value="1"/>
</dbReference>
<dbReference type="EC" id="1.1.1.100" evidence="3"/>
<dbReference type="InterPro" id="IPR002347">
    <property type="entry name" value="SDR_fam"/>
</dbReference>
<dbReference type="KEGG" id="bxe:Bxe_C0639"/>
<accession>Q13HA2</accession>
<dbReference type="PRINTS" id="PR00081">
    <property type="entry name" value="GDHRDH"/>
</dbReference>
<proteinExistence type="inferred from homology"/>
<keyword evidence="2 3" id="KW-0560">Oxidoreductase</keyword>
<dbReference type="PRINTS" id="PR00080">
    <property type="entry name" value="SDRFAMILY"/>
</dbReference>
<evidence type="ECO:0000256" key="1">
    <source>
        <dbReference type="ARBA" id="ARBA00006484"/>
    </source>
</evidence>
<dbReference type="GO" id="GO:0004316">
    <property type="term" value="F:3-oxoacyl-[acyl-carrier-protein] reductase (NADPH) activity"/>
    <property type="evidence" value="ECO:0007669"/>
    <property type="project" value="UniProtKB-EC"/>
</dbReference>
<dbReference type="PANTHER" id="PTHR24321">
    <property type="entry name" value="DEHYDROGENASES, SHORT CHAIN"/>
    <property type="match status" value="1"/>
</dbReference>